<name>A0A8S1RTN3_9CILI</name>
<evidence type="ECO:0000313" key="1">
    <source>
        <dbReference type="EMBL" id="CAD8130790.1"/>
    </source>
</evidence>
<proteinExistence type="predicted"/>
<evidence type="ECO:0000313" key="2">
    <source>
        <dbReference type="Proteomes" id="UP000692954"/>
    </source>
</evidence>
<organism evidence="1 2">
    <name type="scientific">Paramecium sonneborni</name>
    <dbReference type="NCBI Taxonomy" id="65129"/>
    <lineage>
        <taxon>Eukaryota</taxon>
        <taxon>Sar</taxon>
        <taxon>Alveolata</taxon>
        <taxon>Ciliophora</taxon>
        <taxon>Intramacronucleata</taxon>
        <taxon>Oligohymenophorea</taxon>
        <taxon>Peniculida</taxon>
        <taxon>Parameciidae</taxon>
        <taxon>Paramecium</taxon>
    </lineage>
</organism>
<dbReference type="AlphaFoldDB" id="A0A8S1RTN3"/>
<dbReference type="EMBL" id="CAJJDN010000329">
    <property type="protein sequence ID" value="CAD8130790.1"/>
    <property type="molecule type" value="Genomic_DNA"/>
</dbReference>
<comment type="caution">
    <text evidence="1">The sequence shown here is derived from an EMBL/GenBank/DDBJ whole genome shotgun (WGS) entry which is preliminary data.</text>
</comment>
<keyword evidence="2" id="KW-1185">Reference proteome</keyword>
<sequence length="103" mass="12307">MKKELKGCIRKIKDFEIELMKILYGMRKVHYEAYFSKQDRYNEQFQKRQILSITNTAWPVQKREAQPDFGSQSLLRENIYNLIYFLLKRNQSGLKLIDAASKA</sequence>
<reference evidence="1" key="1">
    <citation type="submission" date="2021-01" db="EMBL/GenBank/DDBJ databases">
        <authorList>
            <consortium name="Genoscope - CEA"/>
            <person name="William W."/>
        </authorList>
    </citation>
    <scope>NUCLEOTIDE SEQUENCE</scope>
</reference>
<dbReference type="Proteomes" id="UP000692954">
    <property type="component" value="Unassembled WGS sequence"/>
</dbReference>
<gene>
    <name evidence="1" type="ORF">PSON_ATCC_30995.1.T3290004</name>
</gene>
<accession>A0A8S1RTN3</accession>
<protein>
    <submittedName>
        <fullName evidence="1">Uncharacterized protein</fullName>
    </submittedName>
</protein>